<dbReference type="EMBL" id="BAAAPB010000001">
    <property type="protein sequence ID" value="GAA1956535.1"/>
    <property type="molecule type" value="Genomic_DNA"/>
</dbReference>
<reference evidence="2 3" key="1">
    <citation type="journal article" date="2019" name="Int. J. Syst. Evol. Microbiol.">
        <title>The Global Catalogue of Microorganisms (GCM) 10K type strain sequencing project: providing services to taxonomists for standard genome sequencing and annotation.</title>
        <authorList>
            <consortium name="The Broad Institute Genomics Platform"/>
            <consortium name="The Broad Institute Genome Sequencing Center for Infectious Disease"/>
            <person name="Wu L."/>
            <person name="Ma J."/>
        </authorList>
    </citation>
    <scope>NUCLEOTIDE SEQUENCE [LARGE SCALE GENOMIC DNA]</scope>
    <source>
        <strain evidence="2 3">JCM 15309</strain>
    </source>
</reference>
<name>A0ABN2QQW6_9ACTN</name>
<gene>
    <name evidence="2" type="ORF">GCM10009798_14870</name>
</gene>
<evidence type="ECO:0000313" key="2">
    <source>
        <dbReference type="EMBL" id="GAA1956535.1"/>
    </source>
</evidence>
<proteinExistence type="predicted"/>
<evidence type="ECO:0000313" key="3">
    <source>
        <dbReference type="Proteomes" id="UP001500571"/>
    </source>
</evidence>
<comment type="caution">
    <text evidence="2">The sequence shown here is derived from an EMBL/GenBank/DDBJ whole genome shotgun (WGS) entry which is preliminary data.</text>
</comment>
<keyword evidence="3" id="KW-1185">Reference proteome</keyword>
<evidence type="ECO:0000256" key="1">
    <source>
        <dbReference type="SAM" id="SignalP"/>
    </source>
</evidence>
<accession>A0ABN2QQW6</accession>
<feature type="signal peptide" evidence="1">
    <location>
        <begin position="1"/>
        <end position="31"/>
    </location>
</feature>
<dbReference type="RefSeq" id="WP_344043975.1">
    <property type="nucleotide sequence ID" value="NZ_BAAAPB010000001.1"/>
</dbReference>
<keyword evidence="1" id="KW-0732">Signal</keyword>
<dbReference type="Proteomes" id="UP001500571">
    <property type="component" value="Unassembled WGS sequence"/>
</dbReference>
<evidence type="ECO:0008006" key="4">
    <source>
        <dbReference type="Google" id="ProtNLM"/>
    </source>
</evidence>
<sequence>MSRITTRATSAVVALVVGLAMSLAMSSASTASTGSKAGSATTTTSSRLVVHNGVGSLRSRIVGTTSKGQRVTGTFVPLHVVKRHGQVKVRGLVQGVVHHANGSTSSFAAMRSIRLQSVNGTPASAGRLAAAAAPSCAILHLVLGPLDLNLLGLTVHLDRVVLNIDAVPGAGNLLGNLLCSVAGLLDGGLGGQLGTLTSLLNRILGLLNLSL</sequence>
<organism evidence="2 3">
    <name type="scientific">Nocardioides panacihumi</name>
    <dbReference type="NCBI Taxonomy" id="400774"/>
    <lineage>
        <taxon>Bacteria</taxon>
        <taxon>Bacillati</taxon>
        <taxon>Actinomycetota</taxon>
        <taxon>Actinomycetes</taxon>
        <taxon>Propionibacteriales</taxon>
        <taxon>Nocardioidaceae</taxon>
        <taxon>Nocardioides</taxon>
    </lineage>
</organism>
<feature type="chain" id="PRO_5047513677" description="ABC transporter substrate-binding protein" evidence="1">
    <location>
        <begin position="32"/>
        <end position="211"/>
    </location>
</feature>
<protein>
    <recommendedName>
        <fullName evidence="4">ABC transporter substrate-binding protein</fullName>
    </recommendedName>
</protein>